<dbReference type="PANTHER" id="PTHR36174">
    <property type="entry name" value="LIPID II:GLYCINE GLYCYLTRANSFERASE"/>
    <property type="match status" value="1"/>
</dbReference>
<dbReference type="GO" id="GO:0071555">
    <property type="term" value="P:cell wall organization"/>
    <property type="evidence" value="ECO:0007669"/>
    <property type="project" value="UniProtKB-KW"/>
</dbReference>
<evidence type="ECO:0000256" key="6">
    <source>
        <dbReference type="ARBA" id="ARBA00023316"/>
    </source>
</evidence>
<dbReference type="GO" id="GO:0016755">
    <property type="term" value="F:aminoacyltransferase activity"/>
    <property type="evidence" value="ECO:0007669"/>
    <property type="project" value="InterPro"/>
</dbReference>
<comment type="caution">
    <text evidence="8">The sequence shown here is derived from an EMBL/GenBank/DDBJ whole genome shotgun (WGS) entry which is preliminary data.</text>
</comment>
<dbReference type="EMBL" id="QZKI01000062">
    <property type="protein sequence ID" value="RJP71104.1"/>
    <property type="molecule type" value="Genomic_DNA"/>
</dbReference>
<dbReference type="PROSITE" id="PS51191">
    <property type="entry name" value="FEMABX"/>
    <property type="match status" value="1"/>
</dbReference>
<name>A0A419F0G2_9BACT</name>
<dbReference type="Gene3D" id="3.40.630.30">
    <property type="match status" value="1"/>
</dbReference>
<proteinExistence type="inferred from homology"/>
<dbReference type="InterPro" id="IPR038740">
    <property type="entry name" value="BioF2-like_GNAT_dom"/>
</dbReference>
<accession>A0A419F0G2</accession>
<evidence type="ECO:0000256" key="1">
    <source>
        <dbReference type="ARBA" id="ARBA00009943"/>
    </source>
</evidence>
<evidence type="ECO:0000256" key="4">
    <source>
        <dbReference type="ARBA" id="ARBA00022984"/>
    </source>
</evidence>
<protein>
    <submittedName>
        <fullName evidence="8">GNAT family N-acetyltransferase</fullName>
    </submittedName>
</protein>
<sequence length="318" mass="36839">MKSLGKPSVELWEKVVQECEYATFFHTPTWARIIENSMPAYQVGTRAYELEDGTCAILPLMASGQAHRKRYHSMVPGVYGGPIAKRKLTSAEVVEIFSGLHRFNVRRIDVTGNPLFIYDLPANYECREDFTHILRLDATFDSVWRGFTKGHKSSARKAERMGVHISLAQSLDDFKEYYRVYEDSLRRWADRATSRYEFDLFQNIFNENCSDIKLWLASVTGKVIAGALVLYVKEHIAWWHGASLEEYFEYCAPNLLNVEIMKDGCKRGYLYYDFNPSGGHKGVARFKQSFGAEKRRIPRWRWKFDIVDIVKSIPKGWA</sequence>
<dbReference type="InterPro" id="IPR003447">
    <property type="entry name" value="FEMABX"/>
</dbReference>
<keyword evidence="6" id="KW-0961">Cell wall biogenesis/degradation</keyword>
<evidence type="ECO:0000313" key="9">
    <source>
        <dbReference type="Proteomes" id="UP000285961"/>
    </source>
</evidence>
<dbReference type="SUPFAM" id="SSF55729">
    <property type="entry name" value="Acyl-CoA N-acyltransferases (Nat)"/>
    <property type="match status" value="1"/>
</dbReference>
<feature type="domain" description="BioF2-like acetyltransferase" evidence="7">
    <location>
        <begin position="150"/>
        <end position="287"/>
    </location>
</feature>
<comment type="similarity">
    <text evidence="1">Belongs to the FemABX family.</text>
</comment>
<evidence type="ECO:0000313" key="8">
    <source>
        <dbReference type="EMBL" id="RJP71104.1"/>
    </source>
</evidence>
<evidence type="ECO:0000256" key="3">
    <source>
        <dbReference type="ARBA" id="ARBA00022960"/>
    </source>
</evidence>
<organism evidence="8 9">
    <name type="scientific">Candidatus Abyssobacteria bacterium SURF_17</name>
    <dbReference type="NCBI Taxonomy" id="2093361"/>
    <lineage>
        <taxon>Bacteria</taxon>
        <taxon>Pseudomonadati</taxon>
        <taxon>Candidatus Hydrogenedentota</taxon>
        <taxon>Candidatus Abyssobacteria</taxon>
    </lineage>
</organism>
<keyword evidence="5" id="KW-0012">Acyltransferase</keyword>
<dbReference type="Pfam" id="PF13480">
    <property type="entry name" value="Acetyltransf_6"/>
    <property type="match status" value="1"/>
</dbReference>
<evidence type="ECO:0000256" key="2">
    <source>
        <dbReference type="ARBA" id="ARBA00022679"/>
    </source>
</evidence>
<evidence type="ECO:0000256" key="5">
    <source>
        <dbReference type="ARBA" id="ARBA00023315"/>
    </source>
</evidence>
<reference evidence="8 9" key="1">
    <citation type="journal article" date="2017" name="ISME J.">
        <title>Energy and carbon metabolisms in a deep terrestrial subsurface fluid microbial community.</title>
        <authorList>
            <person name="Momper L."/>
            <person name="Jungbluth S.P."/>
            <person name="Lee M.D."/>
            <person name="Amend J.P."/>
        </authorList>
    </citation>
    <scope>NUCLEOTIDE SEQUENCE [LARGE SCALE GENOMIC DNA]</scope>
    <source>
        <strain evidence="8">SURF_17</strain>
    </source>
</reference>
<dbReference type="GO" id="GO:0008360">
    <property type="term" value="P:regulation of cell shape"/>
    <property type="evidence" value="ECO:0007669"/>
    <property type="project" value="UniProtKB-KW"/>
</dbReference>
<gene>
    <name evidence="8" type="ORF">C4532_08135</name>
</gene>
<dbReference type="PANTHER" id="PTHR36174:SF1">
    <property type="entry name" value="LIPID II:GLYCINE GLYCYLTRANSFERASE"/>
    <property type="match status" value="1"/>
</dbReference>
<dbReference type="GO" id="GO:0009252">
    <property type="term" value="P:peptidoglycan biosynthetic process"/>
    <property type="evidence" value="ECO:0007669"/>
    <property type="project" value="UniProtKB-KW"/>
</dbReference>
<dbReference type="AlphaFoldDB" id="A0A419F0G2"/>
<keyword evidence="2 8" id="KW-0808">Transferase</keyword>
<dbReference type="InterPro" id="IPR016181">
    <property type="entry name" value="Acyl_CoA_acyltransferase"/>
</dbReference>
<keyword evidence="4" id="KW-0573">Peptidoglycan synthesis</keyword>
<evidence type="ECO:0000259" key="7">
    <source>
        <dbReference type="Pfam" id="PF13480"/>
    </source>
</evidence>
<dbReference type="Proteomes" id="UP000285961">
    <property type="component" value="Unassembled WGS sequence"/>
</dbReference>
<keyword evidence="3" id="KW-0133">Cell shape</keyword>
<dbReference type="InterPro" id="IPR050644">
    <property type="entry name" value="PG_Glycine_Bridge_Synth"/>
</dbReference>